<dbReference type="PANTHER" id="PTHR46910:SF37">
    <property type="entry name" value="ZN(II)2CYS6 TRANSCRIPTION FACTOR (EUROFUNG)"/>
    <property type="match status" value="1"/>
</dbReference>
<dbReference type="STRING" id="29845.A0A1V6SA13"/>
<dbReference type="SMART" id="SM00906">
    <property type="entry name" value="Fungal_trans"/>
    <property type="match status" value="1"/>
</dbReference>
<evidence type="ECO:0000256" key="5">
    <source>
        <dbReference type="ARBA" id="ARBA00023242"/>
    </source>
</evidence>
<keyword evidence="2" id="KW-0805">Transcription regulation</keyword>
<keyword evidence="4" id="KW-0804">Transcription</keyword>
<evidence type="ECO:0000256" key="4">
    <source>
        <dbReference type="ARBA" id="ARBA00023163"/>
    </source>
</evidence>
<feature type="domain" description="Xylanolytic transcriptional activator regulatory" evidence="7">
    <location>
        <begin position="253"/>
        <end position="320"/>
    </location>
</feature>
<dbReference type="Proteomes" id="UP000191518">
    <property type="component" value="Unassembled WGS sequence"/>
</dbReference>
<dbReference type="GO" id="GO:0008270">
    <property type="term" value="F:zinc ion binding"/>
    <property type="evidence" value="ECO:0007669"/>
    <property type="project" value="InterPro"/>
</dbReference>
<dbReference type="GO" id="GO:0005634">
    <property type="term" value="C:nucleus"/>
    <property type="evidence" value="ECO:0007669"/>
    <property type="project" value="UniProtKB-SubCell"/>
</dbReference>
<dbReference type="InterPro" id="IPR007219">
    <property type="entry name" value="XnlR_reg_dom"/>
</dbReference>
<dbReference type="GO" id="GO:0003700">
    <property type="term" value="F:DNA-binding transcription factor activity"/>
    <property type="evidence" value="ECO:0007669"/>
    <property type="project" value="InterPro"/>
</dbReference>
<organism evidence="8 9">
    <name type="scientific">Penicillium vulpinum</name>
    <dbReference type="NCBI Taxonomy" id="29845"/>
    <lineage>
        <taxon>Eukaryota</taxon>
        <taxon>Fungi</taxon>
        <taxon>Dikarya</taxon>
        <taxon>Ascomycota</taxon>
        <taxon>Pezizomycotina</taxon>
        <taxon>Eurotiomycetes</taxon>
        <taxon>Eurotiomycetidae</taxon>
        <taxon>Eurotiales</taxon>
        <taxon>Aspergillaceae</taxon>
        <taxon>Penicillium</taxon>
    </lineage>
</organism>
<dbReference type="Pfam" id="PF04082">
    <property type="entry name" value="Fungal_trans"/>
    <property type="match status" value="1"/>
</dbReference>
<evidence type="ECO:0000256" key="1">
    <source>
        <dbReference type="ARBA" id="ARBA00004123"/>
    </source>
</evidence>
<evidence type="ECO:0000313" key="8">
    <source>
        <dbReference type="EMBL" id="OQE10895.1"/>
    </source>
</evidence>
<reference evidence="9" key="1">
    <citation type="journal article" date="2017" name="Nat. Microbiol.">
        <title>Global analysis of biosynthetic gene clusters reveals vast potential of secondary metabolite production in Penicillium species.</title>
        <authorList>
            <person name="Nielsen J.C."/>
            <person name="Grijseels S."/>
            <person name="Prigent S."/>
            <person name="Ji B."/>
            <person name="Dainat J."/>
            <person name="Nielsen K.F."/>
            <person name="Frisvad J.C."/>
            <person name="Workman M."/>
            <person name="Nielsen J."/>
        </authorList>
    </citation>
    <scope>NUCLEOTIDE SEQUENCE [LARGE SCALE GENOMIC DNA]</scope>
    <source>
        <strain evidence="9">IBT 29486</strain>
    </source>
</reference>
<proteinExistence type="predicted"/>
<comment type="subcellular location">
    <subcellularLocation>
        <location evidence="1">Nucleus</location>
    </subcellularLocation>
</comment>
<accession>A0A1V6SA13</accession>
<dbReference type="PANTHER" id="PTHR46910">
    <property type="entry name" value="TRANSCRIPTION FACTOR PDR1"/>
    <property type="match status" value="1"/>
</dbReference>
<dbReference type="GO" id="GO:0003677">
    <property type="term" value="F:DNA binding"/>
    <property type="evidence" value="ECO:0007669"/>
    <property type="project" value="UniProtKB-KW"/>
</dbReference>
<keyword evidence="5" id="KW-0539">Nucleus</keyword>
<dbReference type="GO" id="GO:0006351">
    <property type="term" value="P:DNA-templated transcription"/>
    <property type="evidence" value="ECO:0007669"/>
    <property type="project" value="InterPro"/>
</dbReference>
<dbReference type="InterPro" id="IPR050987">
    <property type="entry name" value="AtrR-like"/>
</dbReference>
<evidence type="ECO:0000256" key="6">
    <source>
        <dbReference type="SAM" id="MobiDB-lite"/>
    </source>
</evidence>
<evidence type="ECO:0000256" key="3">
    <source>
        <dbReference type="ARBA" id="ARBA00023125"/>
    </source>
</evidence>
<keyword evidence="3" id="KW-0238">DNA-binding</keyword>
<dbReference type="AlphaFoldDB" id="A0A1V6SA13"/>
<dbReference type="CDD" id="cd12148">
    <property type="entry name" value="fungal_TF_MHR"/>
    <property type="match status" value="1"/>
</dbReference>
<evidence type="ECO:0000313" key="9">
    <source>
        <dbReference type="Proteomes" id="UP000191518"/>
    </source>
</evidence>
<evidence type="ECO:0000259" key="7">
    <source>
        <dbReference type="SMART" id="SM00906"/>
    </source>
</evidence>
<feature type="region of interest" description="Disordered" evidence="6">
    <location>
        <begin position="14"/>
        <end position="36"/>
    </location>
</feature>
<protein>
    <recommendedName>
        <fullName evidence="7">Xylanolytic transcriptional activator regulatory domain-containing protein</fullName>
    </recommendedName>
</protein>
<keyword evidence="9" id="KW-1185">Reference proteome</keyword>
<gene>
    <name evidence="8" type="ORF">PENVUL_c003G10194</name>
</gene>
<evidence type="ECO:0000256" key="2">
    <source>
        <dbReference type="ARBA" id="ARBA00023015"/>
    </source>
</evidence>
<dbReference type="EMBL" id="MDYP01000003">
    <property type="protein sequence ID" value="OQE10895.1"/>
    <property type="molecule type" value="Genomic_DNA"/>
</dbReference>
<comment type="caution">
    <text evidence="8">The sequence shown here is derived from an EMBL/GenBank/DDBJ whole genome shotgun (WGS) entry which is preliminary data.</text>
</comment>
<sequence length="744" mass="83225">MSEPLNQACDACRARKARCEDSPRRPRPGLNGEDSPEFVPKKLYIDSLLADRQASRISMSAKHPDQLTAIFGPNPNISFFPAKRVRSISERLGHDRLEQLLADIRDIVAAKVKATSSIPRSQVRKEYHLQNAHNLPPRECLNAHILIYFEMVHPVYPFLCATTFQCQATSPDLLHFLATDKTFAALFYAVLAIGCQYNDGGSYEAGVGEAWSYFERSLSYFQDLIFFRGSLMAVQALMAMAIFSTTASAFQLEPLMLSEAAVMAQGLGYNRSNGPHEDTQRRTFWVLYFMEKVSCFITGKVSVLQDSNISCAIPDVQESTFDDYDWGFSFLQYARLVSKIHSSLFTISSVNQPAAEYNSKVQGFLTELEAWRISAPGRFRAGEPIKPRLLREPLAQTIAVMTNYLYFHALLTLSWTLLHFSAIKLEPMRQLDLKRGLMRTARSVLELTKFIEVAPYTPVWMLAVLPLSCLMILFDLVVHNPEHPEASLSLALLDIASGHFSRLEFASNGTLPGSLVAQFAHLARQYVFEKRECKQKTIDMDVGDSSCDIPPNMPAGATEIPPPTAALPTTSLPTSNQPAETLPGLQEQLPLDPGAIPLGDAILLSENDQLFIPSIDDPSYRIEDFELLGIDLKNLNWVGDASPGIDIPQDELLIVLVKIYLVLDRVYQLRRDGEASISLAFYLDTFKTPLDTVKSQIPPHLQQHRVILMYLYNAEVIINELSMGAPAIANSPDLHRLDRLYTSL</sequence>
<name>A0A1V6SA13_9EURO</name>